<protein>
    <submittedName>
        <fullName evidence="3">DUF4157 domain-containing protein</fullName>
    </submittedName>
</protein>
<evidence type="ECO:0000313" key="4">
    <source>
        <dbReference type="Proteomes" id="UP001551189"/>
    </source>
</evidence>
<accession>A0ABV3B014</accession>
<dbReference type="Pfam" id="PF13699">
    <property type="entry name" value="eCIS_core"/>
    <property type="match status" value="1"/>
</dbReference>
<feature type="compositionally biased region" description="Basic and acidic residues" evidence="1">
    <location>
        <begin position="1"/>
        <end position="12"/>
    </location>
</feature>
<feature type="region of interest" description="Disordered" evidence="1">
    <location>
        <begin position="530"/>
        <end position="565"/>
    </location>
</feature>
<gene>
    <name evidence="3" type="ORF">ABZ931_17445</name>
</gene>
<reference evidence="3 4" key="1">
    <citation type="submission" date="2024-06" db="EMBL/GenBank/DDBJ databases">
        <title>The Natural Products Discovery Center: Release of the First 8490 Sequenced Strains for Exploring Actinobacteria Biosynthetic Diversity.</title>
        <authorList>
            <person name="Kalkreuter E."/>
            <person name="Kautsar S.A."/>
            <person name="Yang D."/>
            <person name="Bader C.D."/>
            <person name="Teijaro C.N."/>
            <person name="Fluegel L."/>
            <person name="Davis C.M."/>
            <person name="Simpson J.R."/>
            <person name="Lauterbach L."/>
            <person name="Steele A.D."/>
            <person name="Gui C."/>
            <person name="Meng S."/>
            <person name="Li G."/>
            <person name="Viehrig K."/>
            <person name="Ye F."/>
            <person name="Su P."/>
            <person name="Kiefer A.F."/>
            <person name="Nichols A."/>
            <person name="Cepeda A.J."/>
            <person name="Yan W."/>
            <person name="Fan B."/>
            <person name="Jiang Y."/>
            <person name="Adhikari A."/>
            <person name="Zheng C.-J."/>
            <person name="Schuster L."/>
            <person name="Cowan T.M."/>
            <person name="Smanski M.J."/>
            <person name="Chevrette M.G."/>
            <person name="De Carvalho L.P.S."/>
            <person name="Shen B."/>
        </authorList>
    </citation>
    <scope>NUCLEOTIDE SEQUENCE [LARGE SCALE GENOMIC DNA]</scope>
    <source>
        <strain evidence="3 4">NPDC046851</strain>
    </source>
</reference>
<dbReference type="InterPro" id="IPR025295">
    <property type="entry name" value="eCIS_core_dom"/>
</dbReference>
<evidence type="ECO:0000259" key="2">
    <source>
        <dbReference type="Pfam" id="PF13699"/>
    </source>
</evidence>
<dbReference type="RefSeq" id="WP_359696393.1">
    <property type="nucleotide sequence ID" value="NZ_JBEYXT010000070.1"/>
</dbReference>
<evidence type="ECO:0000313" key="3">
    <source>
        <dbReference type="EMBL" id="MEU6802780.1"/>
    </source>
</evidence>
<feature type="compositionally biased region" description="Basic and acidic residues" evidence="1">
    <location>
        <begin position="44"/>
        <end position="56"/>
    </location>
</feature>
<proteinExistence type="predicted"/>
<feature type="compositionally biased region" description="Basic and acidic residues" evidence="1">
    <location>
        <begin position="551"/>
        <end position="565"/>
    </location>
</feature>
<dbReference type="Proteomes" id="UP001551189">
    <property type="component" value="Unassembled WGS sequence"/>
</dbReference>
<feature type="region of interest" description="Disordered" evidence="1">
    <location>
        <begin position="177"/>
        <end position="245"/>
    </location>
</feature>
<feature type="compositionally biased region" description="Low complexity" evidence="1">
    <location>
        <begin position="13"/>
        <end position="29"/>
    </location>
</feature>
<comment type="caution">
    <text evidence="3">The sequence shown here is derived from an EMBL/GenBank/DDBJ whole genome shotgun (WGS) entry which is preliminary data.</text>
</comment>
<keyword evidence="4" id="KW-1185">Reference proteome</keyword>
<organism evidence="3 4">
    <name type="scientific">Streptomyces neyagawaensis</name>
    <dbReference type="NCBI Taxonomy" id="42238"/>
    <lineage>
        <taxon>Bacteria</taxon>
        <taxon>Bacillati</taxon>
        <taxon>Actinomycetota</taxon>
        <taxon>Actinomycetes</taxon>
        <taxon>Kitasatosporales</taxon>
        <taxon>Streptomycetaceae</taxon>
        <taxon>Streptomyces</taxon>
    </lineage>
</organism>
<feature type="region of interest" description="Disordered" evidence="1">
    <location>
        <begin position="1"/>
        <end position="29"/>
    </location>
</feature>
<evidence type="ECO:0000256" key="1">
    <source>
        <dbReference type="SAM" id="MobiDB-lite"/>
    </source>
</evidence>
<feature type="region of interest" description="Disordered" evidence="1">
    <location>
        <begin position="41"/>
        <end position="80"/>
    </location>
</feature>
<feature type="compositionally biased region" description="Polar residues" evidence="1">
    <location>
        <begin position="539"/>
        <end position="550"/>
    </location>
</feature>
<feature type="domain" description="eCIS core" evidence="2">
    <location>
        <begin position="83"/>
        <end position="152"/>
    </location>
</feature>
<sequence>MRAQDKETDQTRGRAGAGRTPAPGPAAGLLALQRAAGNAAVARAVEEQRHEHDAHCGHGPSAQRSSVQRSTVHEVLRSPGQRMDEPLLNEMQGRFGGQDFSDVRLHTDAAALDSAAQIEARAYTSYPHVVWDGGDKEVLAEELHHIGQQKRGPVPGTDNGDGLMISDPGDWAEVEARQAARDAMSGPAPVQRSAAGAAPVRRDGGDAGRPAVQRSPAAGSSKTSGGRVTKAKGRAGAKGAATSPTDAVKQALIALGWETHGANQSLTLHKVDRSRATDEQKAAAAGTSKKGQMYIPSEQGVAPRSYAGERTKQVLRWISTVVNRAMLQKNERPEEVQAGMEVTEAPDVEAAFKLFVSTNRVKVNNVLREGAGTKAAKEYIVELLETVVGESDRETRHVKKLKSLLAKEAENAPREFWDVLQALTEPMTVPVPTKDGKHAERTIIGAAAPGSISNDHIAGVKRPCVSCFIELYAGSTIRPGPAWVSGAANTDIADFSVEKAAQLAKRIDDTVSGTFATLLLRCEEHDGETTQVPVGATWDYNTDSDSPASSSDREPDPADRMDTSA</sequence>
<dbReference type="EMBL" id="JBEYXT010000070">
    <property type="protein sequence ID" value="MEU6802780.1"/>
    <property type="molecule type" value="Genomic_DNA"/>
</dbReference>
<name>A0ABV3B014_9ACTN</name>